<dbReference type="Pfam" id="PF25183">
    <property type="entry name" value="OMP_b-brl_4"/>
    <property type="match status" value="1"/>
</dbReference>
<reference evidence="6 7" key="1">
    <citation type="journal article" date="2022" name="Int. J. Syst. Evol. Microbiol.">
        <title>Flavobacterium ammonificans sp. nov. and Flavobacterium ammoniigenes sp. nov., ammonifying bacteria isolated from surface river water.</title>
        <authorList>
            <person name="Watanabe K."/>
            <person name="Kitamura T."/>
            <person name="Ogata Y."/>
            <person name="Shindo C."/>
            <person name="Suda W."/>
        </authorList>
    </citation>
    <scope>NUCLEOTIDE SEQUENCE [LARGE SCALE GENOMIC DNA]</scope>
    <source>
        <strain evidence="6 7">GENT11</strain>
    </source>
</reference>
<dbReference type="InterPro" id="IPR057601">
    <property type="entry name" value="Oar-like_b-barrel"/>
</dbReference>
<feature type="chain" id="PRO_5046968080" evidence="4">
    <location>
        <begin position="19"/>
        <end position="1101"/>
    </location>
</feature>
<name>A0ABN6KSH4_9FLAO</name>
<accession>A0ABN6KSH4</accession>
<dbReference type="Gene3D" id="2.40.170.20">
    <property type="entry name" value="TonB-dependent receptor, beta-barrel domain"/>
    <property type="match status" value="1"/>
</dbReference>
<evidence type="ECO:0000313" key="6">
    <source>
        <dbReference type="EMBL" id="BDB52089.1"/>
    </source>
</evidence>
<keyword evidence="3" id="KW-0998">Cell outer membrane</keyword>
<dbReference type="EMBL" id="AP025183">
    <property type="protein sequence ID" value="BDB52089.1"/>
    <property type="molecule type" value="Genomic_DNA"/>
</dbReference>
<feature type="domain" description="TonB-dependent transporter Oar-like beta-barrel" evidence="5">
    <location>
        <begin position="237"/>
        <end position="1032"/>
    </location>
</feature>
<evidence type="ECO:0000256" key="4">
    <source>
        <dbReference type="SAM" id="SignalP"/>
    </source>
</evidence>
<dbReference type="RefSeq" id="WP_229330694.1">
    <property type="nucleotide sequence ID" value="NZ_AP025183.1"/>
</dbReference>
<organism evidence="6 7">
    <name type="scientific">Flavobacterium ammonificans</name>
    <dbReference type="NCBI Taxonomy" id="1751056"/>
    <lineage>
        <taxon>Bacteria</taxon>
        <taxon>Pseudomonadati</taxon>
        <taxon>Bacteroidota</taxon>
        <taxon>Flavobacteriia</taxon>
        <taxon>Flavobacteriales</taxon>
        <taxon>Flavobacteriaceae</taxon>
        <taxon>Flavobacterium</taxon>
    </lineage>
</organism>
<dbReference type="InterPro" id="IPR036942">
    <property type="entry name" value="Beta-barrel_TonB_sf"/>
</dbReference>
<gene>
    <name evidence="6" type="ORF">GENT11_04010</name>
</gene>
<keyword evidence="7" id="KW-1185">Reference proteome</keyword>
<evidence type="ECO:0000259" key="5">
    <source>
        <dbReference type="Pfam" id="PF25183"/>
    </source>
</evidence>
<sequence length="1101" mass="120384">MKKITLFIVFFLSLVGYAQVTSSSITGTVKSNSGEKLPGVTVQAVHTPTGTKYYGETNANGGYSIPSVRPGGPYTVRVSYPSYKTSEITEVNATLGNSANVNFVLVEEVNALKEVVVTKTNASGLFSKGKTGASQTFNNRQLNAVPVIGSRSINSITKYNANAGSNGSFGGQDSRFNNFTIDGSVFNNGFGLGSDAQAGGRTGSTAISLDAIDQLQVNIAPFDVRQSGFTGSGINAVTRSGTNEIEGSVYNSFRNDNKTFLGRDAGPVTIVPGKFEENIIGARIGAPIIKDKLFIFANFETIERTQPATTWTSTGSPNGGAQVSLPTYAQMKDLSDFMKNTFDYETGPWENFDAVSKSTKFLTRLDWNINDNHKMSLRYVQHDSFSDILMSNSASLGLGNRTARAEAMAFQNSGYLQNDNTQSVVLEFNSKLSKKWSNSFIGGYDYQNEDRGLIGGGLFPTIDIRNGSSSAPTLVSLGLDPFTNANRLDYSTLHFTNNVTGNLGKHTVVLGGNFERFISNNMFFPGSNGVYVFNSIDDFKAAASQSAANGDAPSTLLPGRFQFRYSALPGNAEPLQVLKYNKFDLYAQDEYKPYDNLRLTFGIRATAVSFADTALENPLVNTLTFANGQKFNTGNMPDTQILFEPRFGFNYDLYDDATTQFRGGTGIFTGRPPAVFLSNAVGNNGVLTGFIDASGSALTAGRYGFTPNPQQYFTPAVATLPTQIELALTERNFKFPQTWKTNFAIDKKLPFGLVATVEGIFSKNINAINYYNANLDKPVGTFSGPDNRPRYAGNDNGVRINDNVSSAVVLENTNEGYFYSTTFKLEYPYSNGFWGSVAYTRSRATDLMSAGSIAAGSWTGARSVNGNNDLMLSNSNNNTPNRLVGILGYKINYGDKYGGSTSFNLGYIGEQTGAFTYSYGGDMNGDRVSFNDLMYVPLNANQIRFEPLRVVSNGVTTTYTEAQQQAAFDAFINQDSYLRTKRGQYVDRNARVLPMLHRVDFSVTQDFYMKIAGKQNNFQFRVDILNFGNLLNKDWGVTQRVTTTNPLAYRSNTTGNEPIFQLATQTEANGTRTLIRDTFQRNASAFDVWTAQFTLRYIFGK</sequence>
<evidence type="ECO:0000256" key="2">
    <source>
        <dbReference type="ARBA" id="ARBA00023136"/>
    </source>
</evidence>
<feature type="signal peptide" evidence="4">
    <location>
        <begin position="1"/>
        <end position="18"/>
    </location>
</feature>
<reference evidence="6 7" key="2">
    <citation type="journal article" date="2022" name="Microorganisms">
        <title>Complete Genome Sequences of Two Flavobacterium ammonificans Strains and a Flavobacterium ammoniigenes Strain of Ammonifying Bacterioplankton Isolated from Surface River Water.</title>
        <authorList>
            <person name="Suda W."/>
            <person name="Ogata Y."/>
            <person name="Shindo C."/>
            <person name="Watanabe K."/>
        </authorList>
    </citation>
    <scope>NUCLEOTIDE SEQUENCE [LARGE SCALE GENOMIC DNA]</scope>
    <source>
        <strain evidence="6 7">GENT11</strain>
    </source>
</reference>
<proteinExistence type="predicted"/>
<dbReference type="Proteomes" id="UP001319865">
    <property type="component" value="Chromosome"/>
</dbReference>
<protein>
    <submittedName>
        <fullName evidence="6">Cell envelope biogenesis protein OmpA</fullName>
    </submittedName>
</protein>
<dbReference type="SUPFAM" id="SSF56935">
    <property type="entry name" value="Porins"/>
    <property type="match status" value="1"/>
</dbReference>
<evidence type="ECO:0000256" key="3">
    <source>
        <dbReference type="ARBA" id="ARBA00023237"/>
    </source>
</evidence>
<keyword evidence="4" id="KW-0732">Signal</keyword>
<dbReference type="InterPro" id="IPR008969">
    <property type="entry name" value="CarboxyPept-like_regulatory"/>
</dbReference>
<keyword evidence="2" id="KW-0472">Membrane</keyword>
<evidence type="ECO:0000256" key="1">
    <source>
        <dbReference type="ARBA" id="ARBA00004442"/>
    </source>
</evidence>
<dbReference type="Gene3D" id="2.60.40.1120">
    <property type="entry name" value="Carboxypeptidase-like, regulatory domain"/>
    <property type="match status" value="1"/>
</dbReference>
<evidence type="ECO:0000313" key="7">
    <source>
        <dbReference type="Proteomes" id="UP001319865"/>
    </source>
</evidence>
<comment type="subcellular location">
    <subcellularLocation>
        <location evidence="1">Cell outer membrane</location>
    </subcellularLocation>
</comment>
<dbReference type="Pfam" id="PF13620">
    <property type="entry name" value="CarboxypepD_reg"/>
    <property type="match status" value="1"/>
</dbReference>
<dbReference type="SUPFAM" id="SSF49464">
    <property type="entry name" value="Carboxypeptidase regulatory domain-like"/>
    <property type="match status" value="1"/>
</dbReference>